<dbReference type="EMBL" id="JARRAG010000002">
    <property type="protein sequence ID" value="MDG3004948.1"/>
    <property type="molecule type" value="Genomic_DNA"/>
</dbReference>
<name>A0ABT6FC22_9BACT</name>
<keyword evidence="3" id="KW-1185">Reference proteome</keyword>
<sequence>MDGLDRGAATVRESAARPSRRFAARVGAARPRSAVALDALIWAVALAGTAAWLRAGTNARFGPLLGPVAAAARFAISPAYRRRVRDWSGRAWREVEAWAEGGGTLPWRAALAFAAGPFFLFEAANGTQLGTFDTRPVVPTAVSLLRDGDVDLAEFEGLRPPLLRGPDGTSCYCFQVVDGCIVSTYPPGMVPFALAAVAPAYALGADLDSTRTLQYLEKATGSAVAALALGLFFLTATRLGSTRGAVATTLFLATGSSLFTTVGLGLWQHGGVVAWLLAALLVEFAARGEPGRRGTAFQGFALAQMLSCRPTAALLFGVFGLWVLIRSPRRGLWLGLFGVLSLAPWQLFYWSVYHNLLGPATINNHSTAALWSFFALRPTLGVLFSPGRGIFVYQPWAILAVAGVVAWMLRAIRGRREVLAGPPGWRAFGLAAVTLHVVMIAAWWDWPGGYCYGSRLATDVVPLLALLATPAAAALAARRRGVALLGGLALAAFLVHVPCVAFEAHRWNQVQPRDHWSWSHAPFLYRR</sequence>
<evidence type="ECO:0000313" key="3">
    <source>
        <dbReference type="Proteomes" id="UP001216907"/>
    </source>
</evidence>
<feature type="transmembrane region" description="Helical" evidence="1">
    <location>
        <begin position="219"/>
        <end position="239"/>
    </location>
</feature>
<protein>
    <recommendedName>
        <fullName evidence="4">Glycosyltransferase RgtA/B/C/D-like domain-containing protein</fullName>
    </recommendedName>
</protein>
<dbReference type="RefSeq" id="WP_277861299.1">
    <property type="nucleotide sequence ID" value="NZ_JARRAG010000002.1"/>
</dbReference>
<feature type="transmembrane region" description="Helical" evidence="1">
    <location>
        <begin position="300"/>
        <end position="325"/>
    </location>
</feature>
<evidence type="ECO:0000313" key="2">
    <source>
        <dbReference type="EMBL" id="MDG3004948.1"/>
    </source>
</evidence>
<keyword evidence="1" id="KW-0472">Membrane</keyword>
<evidence type="ECO:0000256" key="1">
    <source>
        <dbReference type="SAM" id="Phobius"/>
    </source>
</evidence>
<feature type="transmembrane region" description="Helical" evidence="1">
    <location>
        <begin position="482"/>
        <end position="504"/>
    </location>
</feature>
<keyword evidence="1" id="KW-0812">Transmembrane</keyword>
<feature type="transmembrane region" description="Helical" evidence="1">
    <location>
        <begin position="390"/>
        <end position="412"/>
    </location>
</feature>
<keyword evidence="1" id="KW-1133">Transmembrane helix</keyword>
<evidence type="ECO:0008006" key="4">
    <source>
        <dbReference type="Google" id="ProtNLM"/>
    </source>
</evidence>
<gene>
    <name evidence="2" type="ORF">PZE19_14265</name>
</gene>
<accession>A0ABT6FC22</accession>
<comment type="caution">
    <text evidence="2">The sequence shown here is derived from an EMBL/GenBank/DDBJ whole genome shotgun (WGS) entry which is preliminary data.</text>
</comment>
<reference evidence="2 3" key="1">
    <citation type="submission" date="2023-03" db="EMBL/GenBank/DDBJ databases">
        <title>Paludisphaera mucosa sp. nov. a novel planctomycete from northern fen.</title>
        <authorList>
            <person name="Ivanova A."/>
        </authorList>
    </citation>
    <scope>NUCLEOTIDE SEQUENCE [LARGE SCALE GENOMIC DNA]</scope>
    <source>
        <strain evidence="2 3">Pla2</strain>
    </source>
</reference>
<dbReference type="Proteomes" id="UP001216907">
    <property type="component" value="Unassembled WGS sequence"/>
</dbReference>
<proteinExistence type="predicted"/>
<feature type="transmembrane region" description="Helical" evidence="1">
    <location>
        <begin position="456"/>
        <end position="475"/>
    </location>
</feature>
<feature type="transmembrane region" description="Helical" evidence="1">
    <location>
        <begin position="245"/>
        <end position="267"/>
    </location>
</feature>
<feature type="transmembrane region" description="Helical" evidence="1">
    <location>
        <begin position="332"/>
        <end position="352"/>
    </location>
</feature>
<feature type="transmembrane region" description="Helical" evidence="1">
    <location>
        <begin position="424"/>
        <end position="444"/>
    </location>
</feature>
<organism evidence="2 3">
    <name type="scientific">Paludisphaera mucosa</name>
    <dbReference type="NCBI Taxonomy" id="3030827"/>
    <lineage>
        <taxon>Bacteria</taxon>
        <taxon>Pseudomonadati</taxon>
        <taxon>Planctomycetota</taxon>
        <taxon>Planctomycetia</taxon>
        <taxon>Isosphaerales</taxon>
        <taxon>Isosphaeraceae</taxon>
        <taxon>Paludisphaera</taxon>
    </lineage>
</organism>